<dbReference type="EMBL" id="NNAY01005311">
    <property type="protein sequence ID" value="OXU16769.1"/>
    <property type="molecule type" value="Genomic_DNA"/>
</dbReference>
<gene>
    <name evidence="2" type="ORF">TSAR_015265</name>
</gene>
<dbReference type="OrthoDB" id="8951118at2759"/>
<dbReference type="Proteomes" id="UP000215335">
    <property type="component" value="Unassembled WGS sequence"/>
</dbReference>
<evidence type="ECO:0000313" key="3">
    <source>
        <dbReference type="Proteomes" id="UP000215335"/>
    </source>
</evidence>
<dbReference type="Gene3D" id="2.60.120.650">
    <property type="entry name" value="Cupin"/>
    <property type="match status" value="1"/>
</dbReference>
<dbReference type="AlphaFoldDB" id="A0A232EEI6"/>
<keyword evidence="3" id="KW-1185">Reference proteome</keyword>
<accession>A0A232EEI6</accession>
<sequence length="264" mass="29323">MLQTAHLDFVHEYKGCILERACERIHKPSAVDQKYSVFVPPPFEGIPLALRETEELEQLYDTLVEAVTAGKLFSVYGRNLLAKSLGVESFLSNMPLNLDPGRNLSLRRGDGINEVTFYLAGRFAFTEAHSEDGWSDSVNLMRWGESGAVKLRSLGKNDVFNWSERCLAPHFHKNLMLSVKFLRAKGMLFQLVVQCPGDLVCVGSGAIYQVINLGVSLTEAVNIGGSAWNSSGNRFIPCGCQNIAVDFLRTNIRSQPVVRDNVRV</sequence>
<feature type="domain" description="JmjC" evidence="1">
    <location>
        <begin position="83"/>
        <end position="240"/>
    </location>
</feature>
<reference evidence="2 3" key="1">
    <citation type="journal article" date="2017" name="Curr. Biol.">
        <title>The Evolution of Venom by Co-option of Single-Copy Genes.</title>
        <authorList>
            <person name="Martinson E.O."/>
            <person name="Mrinalini"/>
            <person name="Kelkar Y.D."/>
            <person name="Chang C.H."/>
            <person name="Werren J.H."/>
        </authorList>
    </citation>
    <scope>NUCLEOTIDE SEQUENCE [LARGE SCALE GENOMIC DNA]</scope>
    <source>
        <strain evidence="2 3">Alberta</strain>
        <tissue evidence="2">Whole body</tissue>
    </source>
</reference>
<comment type="caution">
    <text evidence="2">The sequence shown here is derived from an EMBL/GenBank/DDBJ whole genome shotgun (WGS) entry which is preliminary data.</text>
</comment>
<dbReference type="InterPro" id="IPR003347">
    <property type="entry name" value="JmjC_dom"/>
</dbReference>
<dbReference type="SMART" id="SM00558">
    <property type="entry name" value="JmjC"/>
    <property type="match status" value="1"/>
</dbReference>
<protein>
    <recommendedName>
        <fullName evidence="1">JmjC domain-containing protein</fullName>
    </recommendedName>
</protein>
<evidence type="ECO:0000259" key="1">
    <source>
        <dbReference type="PROSITE" id="PS51184"/>
    </source>
</evidence>
<dbReference type="Pfam" id="PF02373">
    <property type="entry name" value="JmjC"/>
    <property type="match status" value="1"/>
</dbReference>
<name>A0A232EEI6_9HYME</name>
<proteinExistence type="predicted"/>
<dbReference type="PROSITE" id="PS51184">
    <property type="entry name" value="JMJC"/>
    <property type="match status" value="1"/>
</dbReference>
<organism evidence="2 3">
    <name type="scientific">Trichomalopsis sarcophagae</name>
    <dbReference type="NCBI Taxonomy" id="543379"/>
    <lineage>
        <taxon>Eukaryota</taxon>
        <taxon>Metazoa</taxon>
        <taxon>Ecdysozoa</taxon>
        <taxon>Arthropoda</taxon>
        <taxon>Hexapoda</taxon>
        <taxon>Insecta</taxon>
        <taxon>Pterygota</taxon>
        <taxon>Neoptera</taxon>
        <taxon>Endopterygota</taxon>
        <taxon>Hymenoptera</taxon>
        <taxon>Apocrita</taxon>
        <taxon>Proctotrupomorpha</taxon>
        <taxon>Chalcidoidea</taxon>
        <taxon>Pteromalidae</taxon>
        <taxon>Pteromalinae</taxon>
        <taxon>Trichomalopsis</taxon>
    </lineage>
</organism>
<dbReference type="SUPFAM" id="SSF51197">
    <property type="entry name" value="Clavaminate synthase-like"/>
    <property type="match status" value="1"/>
</dbReference>
<evidence type="ECO:0000313" key="2">
    <source>
        <dbReference type="EMBL" id="OXU16769.1"/>
    </source>
</evidence>